<organism evidence="12 13">
    <name type="scientific">Methylocaldum marinum</name>
    <dbReference type="NCBI Taxonomy" id="1432792"/>
    <lineage>
        <taxon>Bacteria</taxon>
        <taxon>Pseudomonadati</taxon>
        <taxon>Pseudomonadota</taxon>
        <taxon>Gammaproteobacteria</taxon>
        <taxon>Methylococcales</taxon>
        <taxon>Methylococcaceae</taxon>
        <taxon>Methylocaldum</taxon>
    </lineage>
</organism>
<dbReference type="EMBL" id="AP017928">
    <property type="protein sequence ID" value="BBA36353.1"/>
    <property type="molecule type" value="Genomic_DNA"/>
</dbReference>
<dbReference type="InterPro" id="IPR041921">
    <property type="entry name" value="NuoE_N"/>
</dbReference>
<keyword evidence="3 11" id="KW-0001">2Fe-2S</keyword>
<dbReference type="GO" id="GO:0051537">
    <property type="term" value="F:2 iron, 2 sulfur cluster binding"/>
    <property type="evidence" value="ECO:0007669"/>
    <property type="project" value="UniProtKB-KW"/>
</dbReference>
<comment type="cofactor">
    <cofactor evidence="11">
        <name>[2Fe-2S] cluster</name>
        <dbReference type="ChEBI" id="CHEBI:190135"/>
    </cofactor>
    <text evidence="11">Binds 1 [2Fe-2S] cluster.</text>
</comment>
<dbReference type="OrthoDB" id="9807941at2"/>
<dbReference type="KEGG" id="mmai:sS8_4423"/>
<evidence type="ECO:0000256" key="8">
    <source>
        <dbReference type="ARBA" id="ARBA00031580"/>
    </source>
</evidence>
<sequence length="165" mass="18222">MSEALVLNEQETAEILAAAGHYPNKSAASVEALKIVQKHRGWVSDEVLKSVAGLLDMSPDELDGVATFYNLVFRRPVGENVILCCDSVSCWMLGADRIRERLSQRLGIGLGETTADGRYTLLPIVCLGACDRAPVLMVGDELYEDVDESKIDEFLKRYGEAWTNR</sequence>
<dbReference type="PIRSF" id="PIRSF000216">
    <property type="entry name" value="NADH_DH_24kDa"/>
    <property type="match status" value="1"/>
</dbReference>
<keyword evidence="5 11" id="KW-0408">Iron</keyword>
<dbReference type="FunFam" id="3.40.30.10:FF:000015">
    <property type="entry name" value="NADH-quinone oxidoreductase subunit E"/>
    <property type="match status" value="1"/>
</dbReference>
<evidence type="ECO:0000313" key="12">
    <source>
        <dbReference type="EMBL" id="BBA36353.1"/>
    </source>
</evidence>
<evidence type="ECO:0000256" key="5">
    <source>
        <dbReference type="ARBA" id="ARBA00023004"/>
    </source>
</evidence>
<evidence type="ECO:0000256" key="9">
    <source>
        <dbReference type="ARBA" id="ARBA00032788"/>
    </source>
</evidence>
<dbReference type="PANTHER" id="PTHR10371:SF3">
    <property type="entry name" value="NADH DEHYDROGENASE [UBIQUINONE] FLAVOPROTEIN 2, MITOCHONDRIAL"/>
    <property type="match status" value="1"/>
</dbReference>
<comment type="similarity">
    <text evidence="1">Belongs to the complex I 24 kDa subunit family.</text>
</comment>
<dbReference type="CDD" id="cd03064">
    <property type="entry name" value="TRX_Fd_NuoE"/>
    <property type="match status" value="1"/>
</dbReference>
<comment type="cofactor">
    <cofactor evidence="10">
        <name>[2Fe-2S] cluster</name>
        <dbReference type="ChEBI" id="CHEBI:190135"/>
    </cofactor>
</comment>
<comment type="subunit">
    <text evidence="7">Composed of 13 different subunits. Subunits NuoCD, E, F, and G constitute the peripheral sector of the complex.</text>
</comment>
<evidence type="ECO:0000256" key="1">
    <source>
        <dbReference type="ARBA" id="ARBA00010643"/>
    </source>
</evidence>
<feature type="binding site" evidence="11">
    <location>
        <position position="90"/>
    </location>
    <ligand>
        <name>[2Fe-2S] cluster</name>
        <dbReference type="ChEBI" id="CHEBI:190135"/>
    </ligand>
</feature>
<keyword evidence="13" id="KW-1185">Reference proteome</keyword>
<name>A0A250KXG1_9GAMM</name>
<evidence type="ECO:0000256" key="7">
    <source>
        <dbReference type="ARBA" id="ARBA00026021"/>
    </source>
</evidence>
<dbReference type="InterPro" id="IPR002023">
    <property type="entry name" value="NuoE-like"/>
</dbReference>
<dbReference type="PANTHER" id="PTHR10371">
    <property type="entry name" value="NADH DEHYDROGENASE UBIQUINONE FLAVOPROTEIN 2, MITOCHONDRIAL"/>
    <property type="match status" value="1"/>
</dbReference>
<dbReference type="InterPro" id="IPR042128">
    <property type="entry name" value="NuoE_dom"/>
</dbReference>
<keyword evidence="4 11" id="KW-0479">Metal-binding</keyword>
<dbReference type="NCBIfam" id="TIGR01958">
    <property type="entry name" value="nuoE_fam"/>
    <property type="match status" value="1"/>
</dbReference>
<dbReference type="SUPFAM" id="SSF52833">
    <property type="entry name" value="Thioredoxin-like"/>
    <property type="match status" value="1"/>
</dbReference>
<dbReference type="Gene3D" id="3.40.30.10">
    <property type="entry name" value="Glutaredoxin"/>
    <property type="match status" value="1"/>
</dbReference>
<dbReference type="Proteomes" id="UP000266313">
    <property type="component" value="Chromosome"/>
</dbReference>
<feature type="binding site" evidence="11">
    <location>
        <position position="126"/>
    </location>
    <ligand>
        <name>[2Fe-2S] cluster</name>
        <dbReference type="ChEBI" id="CHEBI:190135"/>
    </ligand>
</feature>
<dbReference type="Pfam" id="PF01257">
    <property type="entry name" value="2Fe-2S_thioredx"/>
    <property type="match status" value="1"/>
</dbReference>
<dbReference type="RefSeq" id="WP_119631540.1">
    <property type="nucleotide sequence ID" value="NZ_AP017928.1"/>
</dbReference>
<protein>
    <recommendedName>
        <fullName evidence="2">NADH-quinone oxidoreductase subunit E</fullName>
    </recommendedName>
    <alternativeName>
        <fullName evidence="8">NADH dehydrogenase I subunit E</fullName>
    </alternativeName>
    <alternativeName>
        <fullName evidence="9">NDH-1 subunit E</fullName>
    </alternativeName>
</protein>
<evidence type="ECO:0000256" key="3">
    <source>
        <dbReference type="ARBA" id="ARBA00022714"/>
    </source>
</evidence>
<evidence type="ECO:0000256" key="6">
    <source>
        <dbReference type="ARBA" id="ARBA00023014"/>
    </source>
</evidence>
<dbReference type="NCBIfam" id="NF005722">
    <property type="entry name" value="PRK07539.1-2"/>
    <property type="match status" value="1"/>
</dbReference>
<dbReference type="GO" id="GO:0046872">
    <property type="term" value="F:metal ion binding"/>
    <property type="evidence" value="ECO:0007669"/>
    <property type="project" value="UniProtKB-KW"/>
</dbReference>
<dbReference type="GO" id="GO:0003954">
    <property type="term" value="F:NADH dehydrogenase activity"/>
    <property type="evidence" value="ECO:0007669"/>
    <property type="project" value="TreeGrafter"/>
</dbReference>
<proteinExistence type="inferred from homology"/>
<gene>
    <name evidence="12" type="ORF">sS8_4423</name>
</gene>
<feature type="binding site" evidence="11">
    <location>
        <position position="85"/>
    </location>
    <ligand>
        <name>[2Fe-2S] cluster</name>
        <dbReference type="ChEBI" id="CHEBI:190135"/>
    </ligand>
</feature>
<evidence type="ECO:0000256" key="4">
    <source>
        <dbReference type="ARBA" id="ARBA00022723"/>
    </source>
</evidence>
<reference evidence="12 13" key="1">
    <citation type="submission" date="2016-12" db="EMBL/GenBank/DDBJ databases">
        <title>Genome sequencing of Methylocaldum marinum.</title>
        <authorList>
            <person name="Takeuchi M."/>
            <person name="Kamagata Y."/>
            <person name="Hiraoka S."/>
            <person name="Oshima K."/>
            <person name="Hattori M."/>
            <person name="Iwasaki W."/>
        </authorList>
    </citation>
    <scope>NUCLEOTIDE SEQUENCE [LARGE SCALE GENOMIC DNA]</scope>
    <source>
        <strain evidence="12 13">S8</strain>
    </source>
</reference>
<dbReference type="Gene3D" id="1.10.10.1590">
    <property type="entry name" value="NADH-quinone oxidoreductase subunit E"/>
    <property type="match status" value="1"/>
</dbReference>
<evidence type="ECO:0000256" key="10">
    <source>
        <dbReference type="ARBA" id="ARBA00034078"/>
    </source>
</evidence>
<accession>A0A250KXG1</accession>
<evidence type="ECO:0000256" key="2">
    <source>
        <dbReference type="ARBA" id="ARBA00019898"/>
    </source>
</evidence>
<keyword evidence="6 11" id="KW-0411">Iron-sulfur</keyword>
<feature type="binding site" evidence="11">
    <location>
        <position position="130"/>
    </location>
    <ligand>
        <name>[2Fe-2S] cluster</name>
        <dbReference type="ChEBI" id="CHEBI:190135"/>
    </ligand>
</feature>
<dbReference type="InterPro" id="IPR036249">
    <property type="entry name" value="Thioredoxin-like_sf"/>
</dbReference>
<evidence type="ECO:0000256" key="11">
    <source>
        <dbReference type="PIRSR" id="PIRSR000216-1"/>
    </source>
</evidence>
<dbReference type="AlphaFoldDB" id="A0A250KXG1"/>
<evidence type="ECO:0000313" key="13">
    <source>
        <dbReference type="Proteomes" id="UP000266313"/>
    </source>
</evidence>